<accession>A0A7G9FIX1</accession>
<proteinExistence type="predicted"/>
<dbReference type="InterPro" id="IPR007793">
    <property type="entry name" value="DivIVA_fam"/>
</dbReference>
<evidence type="ECO:0000313" key="8">
    <source>
        <dbReference type="Proteomes" id="UP000515819"/>
    </source>
</evidence>
<evidence type="ECO:0000256" key="2">
    <source>
        <dbReference type="ARBA" id="ARBA00022490"/>
    </source>
</evidence>
<gene>
    <name evidence="7" type="ORF">H9Q76_06925</name>
</gene>
<dbReference type="RefSeq" id="WP_021985469.1">
    <property type="nucleotide sequence ID" value="NZ_CP060632.1"/>
</dbReference>
<sequence length="191" mass="21333">MLRPDDIRSTAFKKGLFGYKAADVDSFKDTVFRAYSDLSKDYEETKDKFDKLTKAMEDTRLKLFELENKLQQAENVSTDAGESVEAKKRADQIIKNAEATAADIIAKAKAQSEKLESSAKPKAEAPKVEPEPAKESASSKFFKKADEDVHTAATSNDDDDEIFVGEIEDARKPDRMMIGDGEEEDEGFEFL</sequence>
<feature type="compositionally biased region" description="Basic and acidic residues" evidence="6">
    <location>
        <begin position="110"/>
        <end position="134"/>
    </location>
</feature>
<feature type="compositionally biased region" description="Acidic residues" evidence="6">
    <location>
        <begin position="180"/>
        <end position="191"/>
    </location>
</feature>
<protein>
    <submittedName>
        <fullName evidence="7">DivIVA domain-containing protein</fullName>
    </submittedName>
</protein>
<dbReference type="InterPro" id="IPR019933">
    <property type="entry name" value="DivIVA_domain"/>
</dbReference>
<dbReference type="KEGG" id="wcp:H9Q76_06925"/>
<evidence type="ECO:0000256" key="3">
    <source>
        <dbReference type="ARBA" id="ARBA00022618"/>
    </source>
</evidence>
<evidence type="ECO:0000256" key="4">
    <source>
        <dbReference type="ARBA" id="ARBA00023054"/>
    </source>
</evidence>
<reference evidence="7 8" key="1">
    <citation type="submission" date="2020-08" db="EMBL/GenBank/DDBJ databases">
        <authorList>
            <person name="Liu C."/>
            <person name="Sun Q."/>
        </authorList>
    </citation>
    <scope>NUCLEOTIDE SEQUENCE [LARGE SCALE GENOMIC DNA]</scope>
    <source>
        <strain evidence="7 8">NSJ-4</strain>
    </source>
</reference>
<name>A0A7G9FIX1_9FIRM</name>
<feature type="region of interest" description="Disordered" evidence="6">
    <location>
        <begin position="110"/>
        <end position="191"/>
    </location>
</feature>
<dbReference type="GO" id="GO:0005737">
    <property type="term" value="C:cytoplasm"/>
    <property type="evidence" value="ECO:0007669"/>
    <property type="project" value="UniProtKB-SubCell"/>
</dbReference>
<evidence type="ECO:0000256" key="6">
    <source>
        <dbReference type="SAM" id="MobiDB-lite"/>
    </source>
</evidence>
<keyword evidence="2" id="KW-0963">Cytoplasm</keyword>
<dbReference type="GO" id="GO:0051301">
    <property type="term" value="P:cell division"/>
    <property type="evidence" value="ECO:0007669"/>
    <property type="project" value="UniProtKB-KW"/>
</dbReference>
<dbReference type="Proteomes" id="UP000515819">
    <property type="component" value="Chromosome"/>
</dbReference>
<keyword evidence="4" id="KW-0175">Coiled coil</keyword>
<evidence type="ECO:0000313" key="7">
    <source>
        <dbReference type="EMBL" id="QNL98502.1"/>
    </source>
</evidence>
<comment type="subcellular location">
    <subcellularLocation>
        <location evidence="1">Cytoplasm</location>
    </subcellularLocation>
</comment>
<evidence type="ECO:0000256" key="5">
    <source>
        <dbReference type="ARBA" id="ARBA00023306"/>
    </source>
</evidence>
<dbReference type="EMBL" id="CP060632">
    <property type="protein sequence ID" value="QNL98502.1"/>
    <property type="molecule type" value="Genomic_DNA"/>
</dbReference>
<dbReference type="AlphaFoldDB" id="A0A7G9FIX1"/>
<feature type="compositionally biased region" description="Basic and acidic residues" evidence="6">
    <location>
        <begin position="168"/>
        <end position="177"/>
    </location>
</feature>
<keyword evidence="3" id="KW-0132">Cell division</keyword>
<dbReference type="NCBIfam" id="TIGR03544">
    <property type="entry name" value="DivI1A_domain"/>
    <property type="match status" value="1"/>
</dbReference>
<dbReference type="Pfam" id="PF05103">
    <property type="entry name" value="DivIVA"/>
    <property type="match status" value="1"/>
</dbReference>
<feature type="compositionally biased region" description="Acidic residues" evidence="6">
    <location>
        <begin position="156"/>
        <end position="167"/>
    </location>
</feature>
<evidence type="ECO:0000256" key="1">
    <source>
        <dbReference type="ARBA" id="ARBA00004496"/>
    </source>
</evidence>
<organism evidence="7 8">
    <name type="scientific">Wujia chipingensis</name>
    <dbReference type="NCBI Taxonomy" id="2763670"/>
    <lineage>
        <taxon>Bacteria</taxon>
        <taxon>Bacillati</taxon>
        <taxon>Bacillota</taxon>
        <taxon>Clostridia</taxon>
        <taxon>Lachnospirales</taxon>
        <taxon>Lachnospiraceae</taxon>
        <taxon>Wujia</taxon>
    </lineage>
</organism>
<dbReference type="Gene3D" id="6.10.250.660">
    <property type="match status" value="1"/>
</dbReference>
<keyword evidence="8" id="KW-1185">Reference proteome</keyword>
<dbReference type="PANTHER" id="PTHR35794">
    <property type="entry name" value="CELL DIVISION PROTEIN DIVIVA"/>
    <property type="match status" value="1"/>
</dbReference>
<dbReference type="PANTHER" id="PTHR35794:SF1">
    <property type="entry name" value="CELL CYCLE PROTEIN GPSB"/>
    <property type="match status" value="1"/>
</dbReference>
<keyword evidence="5" id="KW-0131">Cell cycle</keyword>